<evidence type="ECO:0000313" key="2">
    <source>
        <dbReference type="EMBL" id="MBB6142814.1"/>
    </source>
</evidence>
<dbReference type="EMBL" id="JACHEK010000001">
    <property type="protein sequence ID" value="MBB6142814.1"/>
    <property type="molecule type" value="Genomic_DNA"/>
</dbReference>
<dbReference type="AlphaFoldDB" id="A0A841JXW3"/>
<proteinExistence type="predicted"/>
<comment type="caution">
    <text evidence="2">The sequence shown here is derived from an EMBL/GenBank/DDBJ whole genome shotgun (WGS) entry which is preliminary data.</text>
</comment>
<sequence>MTAITLFPIWWSLTRTTGITAYFVTGLCCVLVWLRNRSSRQRHAISGLAIRLALIEFLFCADMILEWRLALHTFFVNLFMEYNLYNQRHSMQLGLLFALGCLLLFMLLSVYRRFQRRTGAFLAVSGVLLSATLWLMEIISIHEVDASLYHLVDGVMVIALLWVLACSLTLAGIGLEARLAARQD</sequence>
<keyword evidence="1" id="KW-1133">Transmembrane helix</keyword>
<name>A0A841JXW3_9BACT</name>
<feature type="transmembrane region" description="Helical" evidence="1">
    <location>
        <begin position="90"/>
        <end position="108"/>
    </location>
</feature>
<feature type="transmembrane region" description="Helical" evidence="1">
    <location>
        <begin position="120"/>
        <end position="142"/>
    </location>
</feature>
<dbReference type="Proteomes" id="UP000538666">
    <property type="component" value="Unassembled WGS sequence"/>
</dbReference>
<keyword evidence="1" id="KW-0472">Membrane</keyword>
<keyword evidence="1" id="KW-0812">Transmembrane</keyword>
<keyword evidence="3" id="KW-1185">Reference proteome</keyword>
<feature type="transmembrane region" description="Helical" evidence="1">
    <location>
        <begin position="154"/>
        <end position="175"/>
    </location>
</feature>
<gene>
    <name evidence="2" type="ORF">HNQ77_000752</name>
</gene>
<dbReference type="RefSeq" id="WP_050057995.1">
    <property type="nucleotide sequence ID" value="NZ_JACHEK010000001.1"/>
</dbReference>
<feature type="transmembrane region" description="Helical" evidence="1">
    <location>
        <begin position="19"/>
        <end position="36"/>
    </location>
</feature>
<accession>A0A841JXW3</accession>
<evidence type="ECO:0000313" key="3">
    <source>
        <dbReference type="Proteomes" id="UP000538666"/>
    </source>
</evidence>
<organism evidence="2 3">
    <name type="scientific">Silvibacterium bohemicum</name>
    <dbReference type="NCBI Taxonomy" id="1577686"/>
    <lineage>
        <taxon>Bacteria</taxon>
        <taxon>Pseudomonadati</taxon>
        <taxon>Acidobacteriota</taxon>
        <taxon>Terriglobia</taxon>
        <taxon>Terriglobales</taxon>
        <taxon>Acidobacteriaceae</taxon>
        <taxon>Silvibacterium</taxon>
    </lineage>
</organism>
<feature type="transmembrane region" description="Helical" evidence="1">
    <location>
        <begin position="48"/>
        <end position="70"/>
    </location>
</feature>
<protein>
    <submittedName>
        <fullName evidence="2">Uncharacterized protein</fullName>
    </submittedName>
</protein>
<evidence type="ECO:0000256" key="1">
    <source>
        <dbReference type="SAM" id="Phobius"/>
    </source>
</evidence>
<reference evidence="2 3" key="1">
    <citation type="submission" date="2020-08" db="EMBL/GenBank/DDBJ databases">
        <title>Genomic Encyclopedia of Type Strains, Phase IV (KMG-IV): sequencing the most valuable type-strain genomes for metagenomic binning, comparative biology and taxonomic classification.</title>
        <authorList>
            <person name="Goeker M."/>
        </authorList>
    </citation>
    <scope>NUCLEOTIDE SEQUENCE [LARGE SCALE GENOMIC DNA]</scope>
    <source>
        <strain evidence="2 3">DSM 103733</strain>
    </source>
</reference>